<dbReference type="GO" id="GO:0005737">
    <property type="term" value="C:cytoplasm"/>
    <property type="evidence" value="ECO:0007669"/>
    <property type="project" value="TreeGrafter"/>
</dbReference>
<dbReference type="Pfam" id="PF01266">
    <property type="entry name" value="DAO"/>
    <property type="match status" value="1"/>
</dbReference>
<dbReference type="RefSeq" id="WP_107750580.1">
    <property type="nucleotide sequence ID" value="NZ_QBKF01000002.1"/>
</dbReference>
<dbReference type="GO" id="GO:0008718">
    <property type="term" value="F:D-amino-acid dehydrogenase activity"/>
    <property type="evidence" value="ECO:0007669"/>
    <property type="project" value="TreeGrafter"/>
</dbReference>
<dbReference type="PANTHER" id="PTHR13847:SF280">
    <property type="entry name" value="D-AMINO ACID DEHYDROGENASE"/>
    <property type="match status" value="1"/>
</dbReference>
<evidence type="ECO:0000313" key="5">
    <source>
        <dbReference type="Proteomes" id="UP000244810"/>
    </source>
</evidence>
<dbReference type="AlphaFoldDB" id="A0A2T7UV27"/>
<comment type="similarity">
    <text evidence="1">Belongs to the DadA oxidoreductase family.</text>
</comment>
<dbReference type="InterPro" id="IPR036188">
    <property type="entry name" value="FAD/NAD-bd_sf"/>
</dbReference>
<accession>A0A2T7UV27</accession>
<dbReference type="Gene3D" id="3.50.50.60">
    <property type="entry name" value="FAD/NAD(P)-binding domain"/>
    <property type="match status" value="2"/>
</dbReference>
<dbReference type="EMBL" id="QDDR01000002">
    <property type="protein sequence ID" value="PVE48532.1"/>
    <property type="molecule type" value="Genomic_DNA"/>
</dbReference>
<evidence type="ECO:0000256" key="1">
    <source>
        <dbReference type="ARBA" id="ARBA00009410"/>
    </source>
</evidence>
<reference evidence="4 5" key="1">
    <citation type="journal article" date="2011" name="Syst. Appl. Microbiol.">
        <title>Defluviimonas denitrificans gen. nov., sp. nov., and Pararhodobacter aggregans gen. nov., sp. nov., non-phototrophic Rhodobacteraceae from the biofilter of a marine aquaculture.</title>
        <authorList>
            <person name="Foesel B.U."/>
            <person name="Drake H.L."/>
            <person name="Schramm A."/>
        </authorList>
    </citation>
    <scope>NUCLEOTIDE SEQUENCE [LARGE SCALE GENOMIC DNA]</scope>
    <source>
        <strain evidence="4 5">D1-19</strain>
    </source>
</reference>
<dbReference type="GO" id="GO:0055130">
    <property type="term" value="P:D-alanine catabolic process"/>
    <property type="evidence" value="ECO:0007669"/>
    <property type="project" value="TreeGrafter"/>
</dbReference>
<sequence length="437" mass="46783">MNDFPFHNGLPPEHRAPIPLACDVVVIGGGIAGISTAWELAGKGLQVVLCEKGLVGAEQSGRNWGWIRVQGRDPAEIPLVIEAKRLWSRWAERLGPDLGHRIVGVTYLAENDRDLAEHEAFMTHARAHDLDTRRLSAAETQALIPGATEGRWLGALHTPSDARAEPWVAVPMMARALAQAGVAIREHCAVRALDIEGGQLRGVITEEGRIRADSVVLAGGAWSSLLLRLHGLSIPQLSVLASVGATEPLPLIHDGNASDNEVGFRRRADGGYSLAAPNSHVMPVGPDAFRHFGAYLSILKKEWRTTRLRPGAPRGWPDAWTTPRRWTAEDRSPFEVTRILDPGPDAKALASAASAFSAAFPQLGPIRYRATWGGLIDTMPDVVPILDQVPGLPGLVLGTGLSGHGFGIGPAVGRVLAELATGGDPGHDLSAFRYGRF</sequence>
<dbReference type="GO" id="GO:0005886">
    <property type="term" value="C:plasma membrane"/>
    <property type="evidence" value="ECO:0007669"/>
    <property type="project" value="TreeGrafter"/>
</dbReference>
<keyword evidence="2" id="KW-0560">Oxidoreductase</keyword>
<dbReference type="SUPFAM" id="SSF51905">
    <property type="entry name" value="FAD/NAD(P)-binding domain"/>
    <property type="match status" value="1"/>
</dbReference>
<feature type="domain" description="FAD dependent oxidoreductase" evidence="3">
    <location>
        <begin position="23"/>
        <end position="419"/>
    </location>
</feature>
<comment type="caution">
    <text evidence="4">The sequence shown here is derived from an EMBL/GenBank/DDBJ whole genome shotgun (WGS) entry which is preliminary data.</text>
</comment>
<dbReference type="PANTHER" id="PTHR13847">
    <property type="entry name" value="SARCOSINE DEHYDROGENASE-RELATED"/>
    <property type="match status" value="1"/>
</dbReference>
<proteinExistence type="inferred from homology"/>
<dbReference type="Gene3D" id="3.30.9.10">
    <property type="entry name" value="D-Amino Acid Oxidase, subunit A, domain 2"/>
    <property type="match status" value="1"/>
</dbReference>
<organism evidence="4 5">
    <name type="scientific">Pararhodobacter aggregans</name>
    <dbReference type="NCBI Taxonomy" id="404875"/>
    <lineage>
        <taxon>Bacteria</taxon>
        <taxon>Pseudomonadati</taxon>
        <taxon>Pseudomonadota</taxon>
        <taxon>Alphaproteobacteria</taxon>
        <taxon>Rhodobacterales</taxon>
        <taxon>Paracoccaceae</taxon>
        <taxon>Pararhodobacter</taxon>
    </lineage>
</organism>
<evidence type="ECO:0000256" key="2">
    <source>
        <dbReference type="ARBA" id="ARBA00023002"/>
    </source>
</evidence>
<dbReference type="InterPro" id="IPR006076">
    <property type="entry name" value="FAD-dep_OxRdtase"/>
</dbReference>
<protein>
    <submittedName>
        <fullName evidence="4">FAD-dependent oxidoreductase</fullName>
    </submittedName>
</protein>
<name>A0A2T7UV27_9RHOB</name>
<evidence type="ECO:0000313" key="4">
    <source>
        <dbReference type="EMBL" id="PVE48532.1"/>
    </source>
</evidence>
<dbReference type="OrthoDB" id="9787190at2"/>
<gene>
    <name evidence="4" type="ORF">DDE23_05615</name>
</gene>
<dbReference type="Proteomes" id="UP000244810">
    <property type="component" value="Unassembled WGS sequence"/>
</dbReference>
<evidence type="ECO:0000259" key="3">
    <source>
        <dbReference type="Pfam" id="PF01266"/>
    </source>
</evidence>
<keyword evidence="5" id="KW-1185">Reference proteome</keyword>